<sequence>MGVEEKTLKEHIARYVLSGTSCVCAAIVTNPIDVIKVRMQLDNELREGRKVVSVLRERYYQGFVRGSFTIARDEGIRGLYKGVFPSILREASYSTIRLGSYEPMKELLGATDPAHTPLWKKIIAGATSGAIGSSIATPTDLVKVRLQAERRLPSGVQPRYRSTFHAFSEIWHTEGLRGLYRGIGPTVQRAAILTASQIPSYDHTKHAILNAGLMSEGFPLFCVSAMVAGFITAFVTSPVDVIKTRIMNQASKHLPRDQWLYRSSLDCLLKTLRSEGLFGLYKGFIPNWMRIGPHTIVTFLIFEELRRLIGMKAL</sequence>
<feature type="transmembrane region" description="Helical" evidence="12">
    <location>
        <begin position="218"/>
        <end position="242"/>
    </location>
</feature>
<dbReference type="OMA" id="LIPCWLR"/>
<evidence type="ECO:0000256" key="12">
    <source>
        <dbReference type="SAM" id="Phobius"/>
    </source>
</evidence>
<evidence type="ECO:0000256" key="10">
    <source>
        <dbReference type="PROSITE-ProRule" id="PRU00282"/>
    </source>
</evidence>
<feature type="repeat" description="Solcar" evidence="10">
    <location>
        <begin position="116"/>
        <end position="207"/>
    </location>
</feature>
<feature type="repeat" description="Solcar" evidence="10">
    <location>
        <begin position="216"/>
        <end position="308"/>
    </location>
</feature>
<keyword evidence="8" id="KW-0496">Mitochondrion</keyword>
<keyword evidence="13" id="KW-1185">Reference proteome</keyword>
<dbReference type="InterPro" id="IPR023395">
    <property type="entry name" value="MCP_dom_sf"/>
</dbReference>
<dbReference type="InterPro" id="IPR050391">
    <property type="entry name" value="Mito_Metabolite_Transporter"/>
</dbReference>
<evidence type="ECO:0000256" key="7">
    <source>
        <dbReference type="ARBA" id="ARBA00022989"/>
    </source>
</evidence>
<dbReference type="KEGG" id="bfo:118415132"/>
<evidence type="ECO:0000256" key="2">
    <source>
        <dbReference type="ARBA" id="ARBA00006375"/>
    </source>
</evidence>
<keyword evidence="4 10" id="KW-0812">Transmembrane</keyword>
<evidence type="ECO:0000313" key="16">
    <source>
        <dbReference type="RefSeq" id="XP_035675393.1"/>
    </source>
</evidence>
<keyword evidence="5" id="KW-0677">Repeat</keyword>
<evidence type="ECO:0000256" key="11">
    <source>
        <dbReference type="RuleBase" id="RU000488"/>
    </source>
</evidence>
<dbReference type="AlphaFoldDB" id="A0A9J7MP68"/>
<dbReference type="PANTHER" id="PTHR45618">
    <property type="entry name" value="MITOCHONDRIAL DICARBOXYLATE CARRIER-RELATED"/>
    <property type="match status" value="1"/>
</dbReference>
<keyword evidence="6" id="KW-0999">Mitochondrion inner membrane</keyword>
<protein>
    <submittedName>
        <fullName evidence="14 15">Mitochondrial substrate carrier family protein ucpB-like</fullName>
    </submittedName>
</protein>
<evidence type="ECO:0000313" key="15">
    <source>
        <dbReference type="RefSeq" id="XP_035675392.1"/>
    </source>
</evidence>
<dbReference type="GO" id="GO:0005743">
    <property type="term" value="C:mitochondrial inner membrane"/>
    <property type="evidence" value="ECO:0007669"/>
    <property type="project" value="UniProtKB-SubCell"/>
</dbReference>
<dbReference type="InterPro" id="IPR002067">
    <property type="entry name" value="MCP"/>
</dbReference>
<evidence type="ECO:0000256" key="3">
    <source>
        <dbReference type="ARBA" id="ARBA00022448"/>
    </source>
</evidence>
<dbReference type="Proteomes" id="UP000001554">
    <property type="component" value="Chromosome 5"/>
</dbReference>
<evidence type="ECO:0000313" key="13">
    <source>
        <dbReference type="Proteomes" id="UP000001554"/>
    </source>
</evidence>
<dbReference type="RefSeq" id="XP_035675392.1">
    <property type="nucleotide sequence ID" value="XM_035819499.1"/>
</dbReference>
<keyword evidence="7 12" id="KW-1133">Transmembrane helix</keyword>
<dbReference type="OrthoDB" id="756301at2759"/>
<dbReference type="GeneID" id="118415132"/>
<dbReference type="PROSITE" id="PS50920">
    <property type="entry name" value="SOLCAR"/>
    <property type="match status" value="3"/>
</dbReference>
<evidence type="ECO:0000256" key="9">
    <source>
        <dbReference type="ARBA" id="ARBA00023136"/>
    </source>
</evidence>
<organism evidence="13 15">
    <name type="scientific">Branchiostoma floridae</name>
    <name type="common">Florida lancelet</name>
    <name type="synonym">Amphioxus</name>
    <dbReference type="NCBI Taxonomy" id="7739"/>
    <lineage>
        <taxon>Eukaryota</taxon>
        <taxon>Metazoa</taxon>
        <taxon>Chordata</taxon>
        <taxon>Cephalochordata</taxon>
        <taxon>Leptocardii</taxon>
        <taxon>Amphioxiformes</taxon>
        <taxon>Branchiostomatidae</taxon>
        <taxon>Branchiostoma</taxon>
    </lineage>
</organism>
<gene>
    <name evidence="14 15 16 17" type="primary">LOC118415132</name>
</gene>
<keyword evidence="3 11" id="KW-0813">Transport</keyword>
<name>A0A9J7MP68_BRAFL</name>
<feature type="repeat" description="Solcar" evidence="10">
    <location>
        <begin position="9"/>
        <end position="107"/>
    </location>
</feature>
<evidence type="ECO:0000256" key="5">
    <source>
        <dbReference type="ARBA" id="ARBA00022737"/>
    </source>
</evidence>
<dbReference type="InterPro" id="IPR018108">
    <property type="entry name" value="MCP_transmembrane"/>
</dbReference>
<evidence type="ECO:0000313" key="17">
    <source>
        <dbReference type="RefSeq" id="XP_035675394.1"/>
    </source>
</evidence>
<dbReference type="Gene3D" id="1.50.40.10">
    <property type="entry name" value="Mitochondrial carrier domain"/>
    <property type="match status" value="1"/>
</dbReference>
<dbReference type="RefSeq" id="XP_035675393.1">
    <property type="nucleotide sequence ID" value="XM_035819500.1"/>
</dbReference>
<dbReference type="RefSeq" id="XP_035675394.1">
    <property type="nucleotide sequence ID" value="XM_035819501.1"/>
</dbReference>
<accession>A0A9J7MP68</accession>
<reference evidence="13" key="1">
    <citation type="journal article" date="2020" name="Nat. Ecol. Evol.">
        <title>Deeply conserved synteny resolves early events in vertebrate evolution.</title>
        <authorList>
            <person name="Simakov O."/>
            <person name="Marletaz F."/>
            <person name="Yue J.X."/>
            <person name="O'Connell B."/>
            <person name="Jenkins J."/>
            <person name="Brandt A."/>
            <person name="Calef R."/>
            <person name="Tung C.H."/>
            <person name="Huang T.K."/>
            <person name="Schmutz J."/>
            <person name="Satoh N."/>
            <person name="Yu J.K."/>
            <person name="Putnam N.H."/>
            <person name="Green R.E."/>
            <person name="Rokhsar D.S."/>
        </authorList>
    </citation>
    <scope>NUCLEOTIDE SEQUENCE [LARGE SCALE GENOMIC DNA]</scope>
    <source>
        <strain evidence="13">S238N-H82</strain>
    </source>
</reference>
<dbReference type="Pfam" id="PF00153">
    <property type="entry name" value="Mito_carr"/>
    <property type="match status" value="3"/>
</dbReference>
<proteinExistence type="inferred from homology"/>
<reference evidence="14 15" key="2">
    <citation type="submission" date="2025-04" db="UniProtKB">
        <authorList>
            <consortium name="RefSeq"/>
        </authorList>
    </citation>
    <scope>IDENTIFICATION</scope>
    <source>
        <strain evidence="14 15">S238N-H82</strain>
        <tissue evidence="14 15">Testes</tissue>
    </source>
</reference>
<evidence type="ECO:0000256" key="4">
    <source>
        <dbReference type="ARBA" id="ARBA00022692"/>
    </source>
</evidence>
<evidence type="ECO:0000313" key="14">
    <source>
        <dbReference type="RefSeq" id="XP_035675391.1"/>
    </source>
</evidence>
<dbReference type="SUPFAM" id="SSF103506">
    <property type="entry name" value="Mitochondrial carrier"/>
    <property type="match status" value="1"/>
</dbReference>
<keyword evidence="9 10" id="KW-0472">Membrane</keyword>
<comment type="subcellular location">
    <subcellularLocation>
        <location evidence="1">Mitochondrion inner membrane</location>
        <topology evidence="1">Multi-pass membrane protein</topology>
    </subcellularLocation>
</comment>
<comment type="similarity">
    <text evidence="2 11">Belongs to the mitochondrial carrier (TC 2.A.29) family.</text>
</comment>
<dbReference type="RefSeq" id="XP_035675391.1">
    <property type="nucleotide sequence ID" value="XM_035819498.1"/>
</dbReference>
<evidence type="ECO:0000256" key="1">
    <source>
        <dbReference type="ARBA" id="ARBA00004448"/>
    </source>
</evidence>
<evidence type="ECO:0000256" key="6">
    <source>
        <dbReference type="ARBA" id="ARBA00022792"/>
    </source>
</evidence>
<dbReference type="PRINTS" id="PR00926">
    <property type="entry name" value="MITOCARRIER"/>
</dbReference>
<dbReference type="FunFam" id="1.50.40.10:FF:000062">
    <property type="entry name" value="mitochondrial uncoupling protein 3"/>
    <property type="match status" value="1"/>
</dbReference>
<dbReference type="GO" id="GO:0022857">
    <property type="term" value="F:transmembrane transporter activity"/>
    <property type="evidence" value="ECO:0000318"/>
    <property type="project" value="GO_Central"/>
</dbReference>
<evidence type="ECO:0000256" key="8">
    <source>
        <dbReference type="ARBA" id="ARBA00023128"/>
    </source>
</evidence>